<dbReference type="EMBL" id="AEQN01000005">
    <property type="protein sequence ID" value="EFV02662.1"/>
    <property type="molecule type" value="Genomic_DNA"/>
</dbReference>
<dbReference type="PANTHER" id="PTHR40076">
    <property type="entry name" value="MEMBRANE PROTEIN-RELATED"/>
    <property type="match status" value="1"/>
</dbReference>
<name>E6MDQ3_9FIRM</name>
<evidence type="ECO:0000313" key="4">
    <source>
        <dbReference type="Proteomes" id="UP000004754"/>
    </source>
</evidence>
<dbReference type="PANTHER" id="PTHR40076:SF1">
    <property type="entry name" value="MEMBRANE PROTEIN"/>
    <property type="match status" value="1"/>
</dbReference>
<gene>
    <name evidence="3" type="ORF">HMP0721_0135</name>
</gene>
<evidence type="ECO:0008006" key="5">
    <source>
        <dbReference type="Google" id="ProtNLM"/>
    </source>
</evidence>
<dbReference type="Pfam" id="PF06161">
    <property type="entry name" value="DUF975"/>
    <property type="match status" value="1"/>
</dbReference>
<organism evidence="3 4">
    <name type="scientific">Pseudoramibacter alactolyticus ATCC 23263</name>
    <dbReference type="NCBI Taxonomy" id="887929"/>
    <lineage>
        <taxon>Bacteria</taxon>
        <taxon>Bacillati</taxon>
        <taxon>Bacillota</taxon>
        <taxon>Clostridia</taxon>
        <taxon>Eubacteriales</taxon>
        <taxon>Eubacteriaceae</taxon>
        <taxon>Pseudoramibacter</taxon>
    </lineage>
</organism>
<feature type="transmembrane region" description="Helical" evidence="2">
    <location>
        <begin position="21"/>
        <end position="40"/>
    </location>
</feature>
<keyword evidence="4" id="KW-1185">Reference proteome</keyword>
<comment type="caution">
    <text evidence="3">The sequence shown here is derived from an EMBL/GenBank/DDBJ whole genome shotgun (WGS) entry which is preliminary data.</text>
</comment>
<evidence type="ECO:0000256" key="1">
    <source>
        <dbReference type="SAM" id="MobiDB-lite"/>
    </source>
</evidence>
<dbReference type="OrthoDB" id="9784844at2"/>
<dbReference type="HOGENOM" id="CLU_045673_0_0_9"/>
<feature type="transmembrane region" description="Helical" evidence="2">
    <location>
        <begin position="46"/>
        <end position="66"/>
    </location>
</feature>
<accession>E6MDQ3</accession>
<dbReference type="STRING" id="887929.HMP0721_0135"/>
<reference evidence="3 4" key="1">
    <citation type="submission" date="2010-12" db="EMBL/GenBank/DDBJ databases">
        <authorList>
            <person name="Muzny D."/>
            <person name="Qin X."/>
            <person name="Deng J."/>
            <person name="Jiang H."/>
            <person name="Liu Y."/>
            <person name="Qu J."/>
            <person name="Song X.-Z."/>
            <person name="Zhang L."/>
            <person name="Thornton R."/>
            <person name="Coyle M."/>
            <person name="Francisco L."/>
            <person name="Jackson L."/>
            <person name="Javaid M."/>
            <person name="Korchina V."/>
            <person name="Kovar C."/>
            <person name="Mata R."/>
            <person name="Mathew T."/>
            <person name="Ngo R."/>
            <person name="Nguyen L."/>
            <person name="Nguyen N."/>
            <person name="Okwuonu G."/>
            <person name="Ongeri F."/>
            <person name="Pham C."/>
            <person name="Simmons D."/>
            <person name="Wilczek-Boney K."/>
            <person name="Hale W."/>
            <person name="Jakkamsetti A."/>
            <person name="Pham P."/>
            <person name="Ruth R."/>
            <person name="San Lucas F."/>
            <person name="Warren J."/>
            <person name="Zhang J."/>
            <person name="Zhao Z."/>
            <person name="Zhou C."/>
            <person name="Zhu D."/>
            <person name="Lee S."/>
            <person name="Bess C."/>
            <person name="Blankenburg K."/>
            <person name="Forbes L."/>
            <person name="Fu Q."/>
            <person name="Gubbala S."/>
            <person name="Hirani K."/>
            <person name="Jayaseelan J.C."/>
            <person name="Lara F."/>
            <person name="Munidasa M."/>
            <person name="Palculict T."/>
            <person name="Patil S."/>
            <person name="Pu L.-L."/>
            <person name="Saada N."/>
            <person name="Tang L."/>
            <person name="Weissenberger G."/>
            <person name="Zhu Y."/>
            <person name="Hemphill L."/>
            <person name="Shang Y."/>
            <person name="Youmans B."/>
            <person name="Ayvaz T."/>
            <person name="Ross M."/>
            <person name="Santibanez J."/>
            <person name="Aqrawi P."/>
            <person name="Gross S."/>
            <person name="Joshi V."/>
            <person name="Fowler G."/>
            <person name="Nazareth L."/>
            <person name="Reid J."/>
            <person name="Worley K."/>
            <person name="Petrosino J."/>
            <person name="Highlander S."/>
            <person name="Gibbs R."/>
        </authorList>
    </citation>
    <scope>NUCLEOTIDE SEQUENCE [LARGE SCALE GENOMIC DNA]</scope>
    <source>
        <strain evidence="3 4">ATCC 23263</strain>
    </source>
</reference>
<keyword evidence="2" id="KW-0812">Transmembrane</keyword>
<feature type="region of interest" description="Disordered" evidence="1">
    <location>
        <begin position="221"/>
        <end position="254"/>
    </location>
</feature>
<keyword evidence="2" id="KW-1133">Transmembrane helix</keyword>
<feature type="transmembrane region" description="Helical" evidence="2">
    <location>
        <begin position="165"/>
        <end position="185"/>
    </location>
</feature>
<keyword evidence="2" id="KW-0472">Membrane</keyword>
<dbReference type="InterPro" id="IPR010380">
    <property type="entry name" value="DUF975"/>
</dbReference>
<dbReference type="AlphaFoldDB" id="E6MDQ3"/>
<dbReference type="eggNOG" id="COG5523">
    <property type="taxonomic scope" value="Bacteria"/>
</dbReference>
<proteinExistence type="predicted"/>
<evidence type="ECO:0000313" key="3">
    <source>
        <dbReference type="EMBL" id="EFV02662.1"/>
    </source>
</evidence>
<feature type="transmembrane region" description="Helical" evidence="2">
    <location>
        <begin position="100"/>
        <end position="120"/>
    </location>
</feature>
<dbReference type="Proteomes" id="UP000004754">
    <property type="component" value="Unassembled WGS sequence"/>
</dbReference>
<evidence type="ECO:0000256" key="2">
    <source>
        <dbReference type="SAM" id="Phobius"/>
    </source>
</evidence>
<sequence length="254" mass="27423">MEVFMNWTRAQLKTEAKAHFRANYGSSVLFFFLLVLVAAGSGGAGFLIPMAGGIVAEIFLILPLAVSAARFALDNREGPAELERFVFCFKSNYVNILKTMFMMNLFIALWSLLFVIPGIVKAYQYRLVPYLLAENPDMDYHDALDTSRRLTDGQKGDIFVLDLSFIGWGIVSGLTCGIVGIFWFAPYIAQTNAELYAAIRGGTATPGYGGGRPVQATSYEDVTPEAGASALPSASGDGNGADDFGGSSDDTIYL</sequence>
<protein>
    <recommendedName>
        <fullName evidence="5">DUF975 family protein</fullName>
    </recommendedName>
</protein>